<dbReference type="PROSITE" id="PS00463">
    <property type="entry name" value="ZN2_CY6_FUNGAL_1"/>
    <property type="match status" value="1"/>
</dbReference>
<dbReference type="PANTHER" id="PTHR44329">
    <property type="entry name" value="SERINE/THREONINE-PROTEIN KINASE TNNI3K-RELATED"/>
    <property type="match status" value="1"/>
</dbReference>
<feature type="region of interest" description="Disordered" evidence="3">
    <location>
        <begin position="526"/>
        <end position="622"/>
    </location>
</feature>
<dbReference type="Proteomes" id="UP001218218">
    <property type="component" value="Unassembled WGS sequence"/>
</dbReference>
<feature type="compositionally biased region" description="Basic and acidic residues" evidence="3">
    <location>
        <begin position="535"/>
        <end position="549"/>
    </location>
</feature>
<dbReference type="PROSITE" id="PS50048">
    <property type="entry name" value="ZN2_CY6_FUNGAL_2"/>
    <property type="match status" value="1"/>
</dbReference>
<dbReference type="Pfam" id="PF07714">
    <property type="entry name" value="PK_Tyr_Ser-Thr"/>
    <property type="match status" value="1"/>
</dbReference>
<dbReference type="InterPro" id="IPR036864">
    <property type="entry name" value="Zn2-C6_fun-type_DNA-bd_sf"/>
</dbReference>
<name>A0AAD7AIA0_9AGAR</name>
<dbReference type="InterPro" id="IPR001138">
    <property type="entry name" value="Zn2Cys6_DnaBD"/>
</dbReference>
<dbReference type="PROSITE" id="PS50011">
    <property type="entry name" value="PROTEIN_KINASE_DOM"/>
    <property type="match status" value="1"/>
</dbReference>
<dbReference type="GO" id="GO:0005524">
    <property type="term" value="F:ATP binding"/>
    <property type="evidence" value="ECO:0007669"/>
    <property type="project" value="UniProtKB-KW"/>
</dbReference>
<dbReference type="PRINTS" id="PR00109">
    <property type="entry name" value="TYRKINASE"/>
</dbReference>
<evidence type="ECO:0000313" key="6">
    <source>
        <dbReference type="EMBL" id="KAJ7359501.1"/>
    </source>
</evidence>
<dbReference type="CDD" id="cd00067">
    <property type="entry name" value="GAL4"/>
    <property type="match status" value="1"/>
</dbReference>
<feature type="region of interest" description="Disordered" evidence="3">
    <location>
        <begin position="674"/>
        <end position="717"/>
    </location>
</feature>
<dbReference type="Gene3D" id="4.10.240.10">
    <property type="entry name" value="Zn(2)-C6 fungal-type DNA-binding domain"/>
    <property type="match status" value="1"/>
</dbReference>
<dbReference type="AlphaFoldDB" id="A0AAD7AIA0"/>
<keyword evidence="7" id="KW-1185">Reference proteome</keyword>
<dbReference type="InterPro" id="IPR008271">
    <property type="entry name" value="Ser/Thr_kinase_AS"/>
</dbReference>
<keyword evidence="6" id="KW-0808">Transferase</keyword>
<gene>
    <name evidence="6" type="ORF">DFH08DRAFT_411516</name>
</gene>
<dbReference type="EMBL" id="JARIHO010000006">
    <property type="protein sequence ID" value="KAJ7359501.1"/>
    <property type="molecule type" value="Genomic_DNA"/>
</dbReference>
<feature type="domain" description="Protein kinase" evidence="4">
    <location>
        <begin position="209"/>
        <end position="470"/>
    </location>
</feature>
<reference evidence="6" key="1">
    <citation type="submission" date="2023-03" db="EMBL/GenBank/DDBJ databases">
        <title>Massive genome expansion in bonnet fungi (Mycena s.s.) driven by repeated elements and novel gene families across ecological guilds.</title>
        <authorList>
            <consortium name="Lawrence Berkeley National Laboratory"/>
            <person name="Harder C.B."/>
            <person name="Miyauchi S."/>
            <person name="Viragh M."/>
            <person name="Kuo A."/>
            <person name="Thoen E."/>
            <person name="Andreopoulos B."/>
            <person name="Lu D."/>
            <person name="Skrede I."/>
            <person name="Drula E."/>
            <person name="Henrissat B."/>
            <person name="Morin E."/>
            <person name="Kohler A."/>
            <person name="Barry K."/>
            <person name="LaButti K."/>
            <person name="Morin E."/>
            <person name="Salamov A."/>
            <person name="Lipzen A."/>
            <person name="Mereny Z."/>
            <person name="Hegedus B."/>
            <person name="Baldrian P."/>
            <person name="Stursova M."/>
            <person name="Weitz H."/>
            <person name="Taylor A."/>
            <person name="Grigoriev I.V."/>
            <person name="Nagy L.G."/>
            <person name="Martin F."/>
            <person name="Kauserud H."/>
        </authorList>
    </citation>
    <scope>NUCLEOTIDE SEQUENCE</scope>
    <source>
        <strain evidence="6">CBHHK002</strain>
    </source>
</reference>
<feature type="compositionally biased region" description="Pro residues" evidence="3">
    <location>
        <begin position="583"/>
        <end position="592"/>
    </location>
</feature>
<keyword evidence="1" id="KW-0547">Nucleotide-binding</keyword>
<dbReference type="GO" id="GO:0004674">
    <property type="term" value="F:protein serine/threonine kinase activity"/>
    <property type="evidence" value="ECO:0007669"/>
    <property type="project" value="TreeGrafter"/>
</dbReference>
<dbReference type="SUPFAM" id="SSF56112">
    <property type="entry name" value="Protein kinase-like (PK-like)"/>
    <property type="match status" value="1"/>
</dbReference>
<dbReference type="InterPro" id="IPR011009">
    <property type="entry name" value="Kinase-like_dom_sf"/>
</dbReference>
<evidence type="ECO:0000256" key="1">
    <source>
        <dbReference type="ARBA" id="ARBA00022741"/>
    </source>
</evidence>
<comment type="caution">
    <text evidence="6">The sequence shown here is derived from an EMBL/GenBank/DDBJ whole genome shotgun (WGS) entry which is preliminary data.</text>
</comment>
<dbReference type="SUPFAM" id="SSF57701">
    <property type="entry name" value="Zn2/Cys6 DNA-binding domain"/>
    <property type="match status" value="1"/>
</dbReference>
<dbReference type="PROSITE" id="PS00108">
    <property type="entry name" value="PROTEIN_KINASE_ST"/>
    <property type="match status" value="1"/>
</dbReference>
<evidence type="ECO:0000256" key="3">
    <source>
        <dbReference type="SAM" id="MobiDB-lite"/>
    </source>
</evidence>
<dbReference type="GO" id="GO:0008270">
    <property type="term" value="F:zinc ion binding"/>
    <property type="evidence" value="ECO:0007669"/>
    <property type="project" value="InterPro"/>
</dbReference>
<dbReference type="InterPro" id="IPR000719">
    <property type="entry name" value="Prot_kinase_dom"/>
</dbReference>
<feature type="domain" description="Zn(2)-C6 fungal-type" evidence="5">
    <location>
        <begin position="634"/>
        <end position="668"/>
    </location>
</feature>
<dbReference type="Gene3D" id="1.10.510.10">
    <property type="entry name" value="Transferase(Phosphotransferase) domain 1"/>
    <property type="match status" value="1"/>
</dbReference>
<evidence type="ECO:0000259" key="4">
    <source>
        <dbReference type="PROSITE" id="PS50011"/>
    </source>
</evidence>
<dbReference type="SMART" id="SM00066">
    <property type="entry name" value="GAL4"/>
    <property type="match status" value="1"/>
</dbReference>
<proteinExistence type="predicted"/>
<evidence type="ECO:0000259" key="5">
    <source>
        <dbReference type="PROSITE" id="PS50048"/>
    </source>
</evidence>
<dbReference type="SMART" id="SM00220">
    <property type="entry name" value="S_TKc"/>
    <property type="match status" value="1"/>
</dbReference>
<dbReference type="InterPro" id="IPR001245">
    <property type="entry name" value="Ser-Thr/Tyr_kinase_cat_dom"/>
</dbReference>
<dbReference type="PANTHER" id="PTHR44329:SF298">
    <property type="entry name" value="MIXED LINEAGE KINASE DOMAIN-LIKE PROTEIN"/>
    <property type="match status" value="1"/>
</dbReference>
<keyword evidence="6" id="KW-0418">Kinase</keyword>
<protein>
    <submittedName>
        <fullName evidence="6">Kinase-like domain-containing protein</fullName>
    </submittedName>
</protein>
<organism evidence="6 7">
    <name type="scientific">Mycena albidolilacea</name>
    <dbReference type="NCBI Taxonomy" id="1033008"/>
    <lineage>
        <taxon>Eukaryota</taxon>
        <taxon>Fungi</taxon>
        <taxon>Dikarya</taxon>
        <taxon>Basidiomycota</taxon>
        <taxon>Agaricomycotina</taxon>
        <taxon>Agaricomycetes</taxon>
        <taxon>Agaricomycetidae</taxon>
        <taxon>Agaricales</taxon>
        <taxon>Marasmiineae</taxon>
        <taxon>Mycenaceae</taxon>
        <taxon>Mycena</taxon>
    </lineage>
</organism>
<accession>A0AAD7AIA0</accession>
<dbReference type="GO" id="GO:0000981">
    <property type="term" value="F:DNA-binding transcription factor activity, RNA polymerase II-specific"/>
    <property type="evidence" value="ECO:0007669"/>
    <property type="project" value="InterPro"/>
</dbReference>
<evidence type="ECO:0000256" key="2">
    <source>
        <dbReference type="ARBA" id="ARBA00022840"/>
    </source>
</evidence>
<keyword evidence="2" id="KW-0067">ATP-binding</keyword>
<evidence type="ECO:0000313" key="7">
    <source>
        <dbReference type="Proteomes" id="UP001218218"/>
    </source>
</evidence>
<dbReference type="InterPro" id="IPR051681">
    <property type="entry name" value="Ser/Thr_Kinases-Pseudokinases"/>
</dbReference>
<sequence length="717" mass="79389">MLRSLAEPSSIRVTSTASSAGRNSQATLVYRPNTSSTITVLDSVEKEWIDSLKMPKKFITCAFSLLQQSPQGQIIEIRNMLQQWGRWDVLESLASYHRVVKLLFGALKDALSSTQLKASHVLAEEIFQCLSQDLCDLEEQLVAIFRDSESYKNFLACRGDLAQRLLDLLQDLLDSFPESSTRPRLSKALERLSRASGLHPTCFPLTGLKKVGQQVAAGGFGDIWEGLVGGQSVSVKIMRLFRDVDMKEAMQEFGHEAIIWRQLSHPNLLPFFGLYYLENRLCLVSPWMSNGHIIEFLKNAPPDTDRVSLMLDVAMGVKYLHENRIVHGDLKGMNVLVTPSYRACVADFGLASIAEAVTLRFTHSTASPKGGTARYQAPELLSTEIPNHFGSDVYAFGSVCYEILTEKAPFFEISRDITVTIKVLEGLRPSRPDTIPVDHDLWRLLQDCWQATPGDRPSISQIIQRLDSIIGAKPEDAVADWDESISSKSRRSLQDWPLLPSIAAIERRIFADGVFSCPKCFPERIDDLVPSESPDVGKTDTKWFPEARRYPSPPTMPEIPLAKPSSAPAPPARPLATSAAPPAYNPPPPPIGSPKGDPTQQHGYVKSPPHTLSHGADTPTSALLNTRRKRAHIACKLCRKRKIKCVTTEEPPRNPCTRCTKRGLTCEYVAVEEEEPDSPLHPMFPPPHGNAAPRYPTLGASATGDAPPYASPQPQYD</sequence>
<dbReference type="Pfam" id="PF00172">
    <property type="entry name" value="Zn_clus"/>
    <property type="match status" value="1"/>
</dbReference>